<dbReference type="Gene3D" id="2.20.110.10">
    <property type="entry name" value="Histone H3 K4-specific methyltransferase SET7/9 N-terminal domain"/>
    <property type="match status" value="1"/>
</dbReference>
<evidence type="ECO:0000256" key="2">
    <source>
        <dbReference type="SAM" id="SignalP"/>
    </source>
</evidence>
<evidence type="ECO:0000313" key="6">
    <source>
        <dbReference type="Proteomes" id="UP000439591"/>
    </source>
</evidence>
<evidence type="ECO:0008006" key="7">
    <source>
        <dbReference type="Google" id="ProtNLM"/>
    </source>
</evidence>
<evidence type="ECO:0000256" key="1">
    <source>
        <dbReference type="SAM" id="Coils"/>
    </source>
</evidence>
<dbReference type="EMBL" id="CACSIM010000001">
    <property type="protein sequence ID" value="CAA0086487.1"/>
    <property type="molecule type" value="Genomic_DNA"/>
</dbReference>
<gene>
    <name evidence="3" type="ORF">IHBHHGIJ_00040</name>
    <name evidence="4" type="ORF">KFEGEMFD_01109</name>
</gene>
<dbReference type="Proteomes" id="UP000435877">
    <property type="component" value="Unassembled WGS sequence"/>
</dbReference>
<evidence type="ECO:0000313" key="5">
    <source>
        <dbReference type="Proteomes" id="UP000435877"/>
    </source>
</evidence>
<dbReference type="Proteomes" id="UP000439591">
    <property type="component" value="Unassembled WGS sequence"/>
</dbReference>
<dbReference type="PANTHER" id="PTHR43215:SF14">
    <property type="entry name" value="RADIAL SPOKE HEAD 1 HOMOLOG"/>
    <property type="match status" value="1"/>
</dbReference>
<feature type="signal peptide" evidence="2">
    <location>
        <begin position="1"/>
        <end position="21"/>
    </location>
</feature>
<dbReference type="PROSITE" id="PS51257">
    <property type="entry name" value="PROKAR_LIPOPROTEIN"/>
    <property type="match status" value="1"/>
</dbReference>
<dbReference type="EMBL" id="CACSIK010000001">
    <property type="protein sequence ID" value="CAA0078851.1"/>
    <property type="molecule type" value="Genomic_DNA"/>
</dbReference>
<protein>
    <recommendedName>
        <fullName evidence="7">MORN repeat protein</fullName>
    </recommendedName>
</protein>
<feature type="coiled-coil region" evidence="1">
    <location>
        <begin position="390"/>
        <end position="450"/>
    </location>
</feature>
<evidence type="ECO:0000313" key="4">
    <source>
        <dbReference type="EMBL" id="CAA0086487.1"/>
    </source>
</evidence>
<keyword evidence="5" id="KW-1185">Reference proteome</keyword>
<dbReference type="RefSeq" id="WP_159266768.1">
    <property type="nucleotide sequence ID" value="NZ_CACSIK010000001.1"/>
</dbReference>
<proteinExistence type="predicted"/>
<evidence type="ECO:0000313" key="3">
    <source>
        <dbReference type="EMBL" id="CAA0078851.1"/>
    </source>
</evidence>
<dbReference type="AlphaFoldDB" id="A0A5S9MRR7"/>
<name>A0A5S9MRR7_9GAMM</name>
<organism evidence="3 5">
    <name type="scientific">Zhongshania aliphaticivorans</name>
    <dbReference type="NCBI Taxonomy" id="1470434"/>
    <lineage>
        <taxon>Bacteria</taxon>
        <taxon>Pseudomonadati</taxon>
        <taxon>Pseudomonadota</taxon>
        <taxon>Gammaproteobacteria</taxon>
        <taxon>Cellvibrionales</taxon>
        <taxon>Spongiibacteraceae</taxon>
        <taxon>Zhongshania</taxon>
    </lineage>
</organism>
<dbReference type="OrthoDB" id="345222at2"/>
<dbReference type="SUPFAM" id="SSF82185">
    <property type="entry name" value="Histone H3 K4-specific methyltransferase SET7/9 N-terminal domain"/>
    <property type="match status" value="1"/>
</dbReference>
<sequence length="478" mass="53646">MFLRSSLFVITLMLALFSLSACTSQPSNSDSDGQNFKVGTPSPGKSIVYVFDRVFFLEAMRQAKFMLHLNGNEMGEMTNDNYYKLEVWPGDYELLEVVPRSQFLFMSRNEFVGAKARIDVSKAGEVYALAFTSGGSTGLIPWEKVATELSERTLAKSFSASETARARRLDGAKWEGPSKGIKPHGVGTATYPDGRIYRGFVDKGQLTAQGRLEFSDGRVYKGQYSYGGEPSGQGLLTDKEGNVIFAGKFFHGKPYDGARLENGVPVFTKYRYGKKVETDPLILAEQNVAKQDEKAMASVGQASTNIAKDIERIKEIKRDAQRDFDRREAEFPSQCKCTFKLCLTQNYSDQSYEERRARKKAKAERDRACREWRAAGGSRESRQETLERDLAASDQELASLLSAYEKAEKRDAMLRRQKAAELASTQKARIAEAQRKLEIMQAEALEKQRASCQGKEHYCGCFAFMSKERQKDALSCTQ</sequence>
<reference evidence="5 6" key="1">
    <citation type="submission" date="2019-11" db="EMBL/GenBank/DDBJ databases">
        <authorList>
            <person name="Holert J."/>
        </authorList>
    </citation>
    <scope>NUCLEOTIDE SEQUENCE [LARGE SCALE GENOMIC DNA]</scope>
    <source>
        <strain evidence="4">BC3_2A</strain>
        <strain evidence="3">SB11_1A</strain>
    </source>
</reference>
<keyword evidence="1" id="KW-0175">Coiled coil</keyword>
<accession>A0A5S9MRR7</accession>
<dbReference type="PANTHER" id="PTHR43215">
    <property type="entry name" value="RADIAL SPOKE HEAD 1 HOMOLOG"/>
    <property type="match status" value="1"/>
</dbReference>
<keyword evidence="2" id="KW-0732">Signal</keyword>
<feature type="chain" id="PRO_5044097838" description="MORN repeat protein" evidence="2">
    <location>
        <begin position="22"/>
        <end position="478"/>
    </location>
</feature>